<name>A0A498PXF7_9MYCO</name>
<proteinExistence type="predicted"/>
<dbReference type="InterPro" id="IPR003870">
    <property type="entry name" value="DUF222"/>
</dbReference>
<reference evidence="2 3" key="1">
    <citation type="submission" date="2018-09" db="EMBL/GenBank/DDBJ databases">
        <authorList>
            <person name="Tagini F."/>
        </authorList>
    </citation>
    <scope>NUCLEOTIDE SEQUENCE [LARGE SCALE GENOMIC DNA]</scope>
    <source>
        <strain evidence="2 3">MK136</strain>
    </source>
</reference>
<sequence>MAELWDSVTGADATAFDRKLSQSAKGVCRNDPRTIAQRRADALGALTLGGAASRRCGSSACPARPGRAAAPTGAQVLVNVIATADTLSDESQQPGYVEGYGVIDADLVCDLTASAIHRLATGPPIGADALTYHPSAVPQRAVRCCDLTCRFHGCSRAARTCDIDHTVPFNHADPGASSLTVPAKLRCLCRKH</sequence>
<keyword evidence="3" id="KW-1185">Reference proteome</keyword>
<evidence type="ECO:0000313" key="3">
    <source>
        <dbReference type="Proteomes" id="UP000273307"/>
    </source>
</evidence>
<evidence type="ECO:0000313" key="2">
    <source>
        <dbReference type="EMBL" id="VBA37671.1"/>
    </source>
</evidence>
<dbReference type="Proteomes" id="UP000273307">
    <property type="component" value="Unassembled WGS sequence"/>
</dbReference>
<protein>
    <recommendedName>
        <fullName evidence="1">DUF222 domain-containing protein</fullName>
    </recommendedName>
</protein>
<organism evidence="2 3">
    <name type="scientific">Mycobacterium attenuatum</name>
    <dbReference type="NCBI Taxonomy" id="2341086"/>
    <lineage>
        <taxon>Bacteria</taxon>
        <taxon>Bacillati</taxon>
        <taxon>Actinomycetota</taxon>
        <taxon>Actinomycetes</taxon>
        <taxon>Mycobacteriales</taxon>
        <taxon>Mycobacteriaceae</taxon>
        <taxon>Mycobacterium</taxon>
    </lineage>
</organism>
<dbReference type="AlphaFoldDB" id="A0A498PXF7"/>
<feature type="domain" description="DUF222" evidence="1">
    <location>
        <begin position="1"/>
        <end position="146"/>
    </location>
</feature>
<evidence type="ECO:0000259" key="1">
    <source>
        <dbReference type="Pfam" id="PF02720"/>
    </source>
</evidence>
<gene>
    <name evidence="2" type="ORF">LAUMK136_02062</name>
</gene>
<accession>A0A498PXF7</accession>
<dbReference type="EMBL" id="UPHP01000045">
    <property type="protein sequence ID" value="VBA37671.1"/>
    <property type="molecule type" value="Genomic_DNA"/>
</dbReference>
<dbReference type="Pfam" id="PF02720">
    <property type="entry name" value="DUF222"/>
    <property type="match status" value="1"/>
</dbReference>